<dbReference type="InterPro" id="IPR005509">
    <property type="entry name" value="AfsA_hotdog_dom"/>
</dbReference>
<evidence type="ECO:0000313" key="4">
    <source>
        <dbReference type="Proteomes" id="UP000631535"/>
    </source>
</evidence>
<evidence type="ECO:0000256" key="1">
    <source>
        <dbReference type="SAM" id="MobiDB-lite"/>
    </source>
</evidence>
<protein>
    <recommendedName>
        <fullName evidence="2">A-factor biosynthesis hotdog domain-containing protein</fullName>
    </recommendedName>
</protein>
<proteinExistence type="predicted"/>
<dbReference type="RefSeq" id="WP_189037900.1">
    <property type="nucleotide sequence ID" value="NZ_BMMP01000010.1"/>
</dbReference>
<gene>
    <name evidence="3" type="ORF">GCM10012287_32870</name>
</gene>
<dbReference type="Pfam" id="PF03756">
    <property type="entry name" value="AfsA"/>
    <property type="match status" value="1"/>
</dbReference>
<sequence>MTIVPRTAAVRTQRSGALPTSLLGPHHLLHRPQTPEAFLLQSTPPVPQQFAFSAELPGDHPLFGDGVAAFHDLLSAVESLRQTAVFAARRCFRIPESRRMVLTFGATGITDVEPWRRTSGSAQIALDLRVAPADIVNGVPHSLSCGATVDIDGRRCGTADTRIAFPTPLVHRHHWNKGRPESAHRAAELHGAPSAHHSPAPERTGRRSTRNVLIGMPVDGVPGTRDDGLTFPVDVLAARRVLPDASDAYTTALFLEVSRQAALFTATELHGFQPAHAVLSHWQASFRGFADPGLPLYCTVRPADGTAAAGLRRDERERPVAELRLAFTQGGRLVSESSVSVLQDC</sequence>
<accession>A0ABQ2MGE0</accession>
<reference evidence="4" key="1">
    <citation type="journal article" date="2019" name="Int. J. Syst. Evol. Microbiol.">
        <title>The Global Catalogue of Microorganisms (GCM) 10K type strain sequencing project: providing services to taxonomists for standard genome sequencing and annotation.</title>
        <authorList>
            <consortium name="The Broad Institute Genomics Platform"/>
            <consortium name="The Broad Institute Genome Sequencing Center for Infectious Disease"/>
            <person name="Wu L."/>
            <person name="Ma J."/>
        </authorList>
    </citation>
    <scope>NUCLEOTIDE SEQUENCE [LARGE SCALE GENOMIC DNA]</scope>
    <source>
        <strain evidence="4">CGMCC 4.7178</strain>
    </source>
</reference>
<dbReference type="Proteomes" id="UP000631535">
    <property type="component" value="Unassembled WGS sequence"/>
</dbReference>
<comment type="caution">
    <text evidence="3">The sequence shown here is derived from an EMBL/GenBank/DDBJ whole genome shotgun (WGS) entry which is preliminary data.</text>
</comment>
<feature type="region of interest" description="Disordered" evidence="1">
    <location>
        <begin position="173"/>
        <end position="212"/>
    </location>
</feature>
<organism evidence="3 4">
    <name type="scientific">Streptomyces daqingensis</name>
    <dbReference type="NCBI Taxonomy" id="1472640"/>
    <lineage>
        <taxon>Bacteria</taxon>
        <taxon>Bacillati</taxon>
        <taxon>Actinomycetota</taxon>
        <taxon>Actinomycetes</taxon>
        <taxon>Kitasatosporales</taxon>
        <taxon>Streptomycetaceae</taxon>
        <taxon>Streptomyces</taxon>
    </lineage>
</organism>
<evidence type="ECO:0000259" key="2">
    <source>
        <dbReference type="Pfam" id="PF03756"/>
    </source>
</evidence>
<feature type="compositionally biased region" description="Basic and acidic residues" evidence="1">
    <location>
        <begin position="178"/>
        <end position="188"/>
    </location>
</feature>
<dbReference type="EMBL" id="BMMP01000010">
    <property type="protein sequence ID" value="GGO51260.1"/>
    <property type="molecule type" value="Genomic_DNA"/>
</dbReference>
<keyword evidence="4" id="KW-1185">Reference proteome</keyword>
<name>A0ABQ2MGE0_9ACTN</name>
<evidence type="ECO:0000313" key="3">
    <source>
        <dbReference type="EMBL" id="GGO51260.1"/>
    </source>
</evidence>
<feature type="domain" description="A-factor biosynthesis hotdog" evidence="2">
    <location>
        <begin position="30"/>
        <end position="163"/>
    </location>
</feature>